<gene>
    <name evidence="1" type="ORF">H8S59_04145</name>
</gene>
<dbReference type="RefSeq" id="WP_187520597.1">
    <property type="nucleotide sequence ID" value="NZ_JACONW010000010.1"/>
</dbReference>
<evidence type="ECO:0000313" key="1">
    <source>
        <dbReference type="EMBL" id="MBC3948955.1"/>
    </source>
</evidence>
<comment type="caution">
    <text evidence="1">The sequence shown here is derived from an EMBL/GenBank/DDBJ whole genome shotgun (WGS) entry which is preliminary data.</text>
</comment>
<evidence type="ECO:0008006" key="3">
    <source>
        <dbReference type="Google" id="ProtNLM"/>
    </source>
</evidence>
<evidence type="ECO:0000313" key="2">
    <source>
        <dbReference type="Proteomes" id="UP000651852"/>
    </source>
</evidence>
<proteinExistence type="predicted"/>
<protein>
    <recommendedName>
        <fullName evidence="3">ApeA N-terminal domain-containing protein</fullName>
    </recommendedName>
</protein>
<organism evidence="1 2">
    <name type="scientific">Pseudomonas folii</name>
    <dbReference type="NCBI Taxonomy" id="2762593"/>
    <lineage>
        <taxon>Bacteria</taxon>
        <taxon>Pseudomonadati</taxon>
        <taxon>Pseudomonadota</taxon>
        <taxon>Gammaproteobacteria</taxon>
        <taxon>Pseudomonadales</taxon>
        <taxon>Pseudomonadaceae</taxon>
        <taxon>Pseudomonas</taxon>
    </lineage>
</organism>
<sequence>MIERYVYLESIFSKEDEISAGLSLNKNNSPALRIFRLLTGTCNISDVFFDKKFKLSTNYLNFPYTQNARPNKSSLLGVFPDDVSLLDISTYFRSLRSNDEFYEIIEFELINCIVARKSERYLEAFLFLYRVLEGISYSIPLIYVSKSKSFNKSFKSLQKYMPTKNNEGELLFFKNFIKSEWKDEYFFRLTLDIDVGSIEVEEMRSVYFNLYKEKAKTGLQSETEDEELKISFIGFMEFMIELRNRYFHYLQGGWQKNISTSQIIFPDLFFKPIIDLGVNWVSIALFEVIKFDIDNHAGG</sequence>
<dbReference type="EMBL" id="JACONW010000010">
    <property type="protein sequence ID" value="MBC3948955.1"/>
    <property type="molecule type" value="Genomic_DNA"/>
</dbReference>
<dbReference type="Proteomes" id="UP000651852">
    <property type="component" value="Unassembled WGS sequence"/>
</dbReference>
<accession>A0ABR7AX39</accession>
<keyword evidence="2" id="KW-1185">Reference proteome</keyword>
<reference evidence="1 2" key="1">
    <citation type="submission" date="2020-08" db="EMBL/GenBank/DDBJ databases">
        <title>Putative novel bacterial strains isolated from necrotic wheat leaf tissues caused by Xanthomonas translucens.</title>
        <authorList>
            <person name="Tambong J.T."/>
        </authorList>
    </citation>
    <scope>NUCLEOTIDE SEQUENCE [LARGE SCALE GENOMIC DNA]</scope>
    <source>
        <strain evidence="1 2">DOAB 1069</strain>
    </source>
</reference>
<name>A0ABR7AX39_9PSED</name>